<reference evidence="11" key="1">
    <citation type="submission" date="2022-01" db="EMBL/GenBank/DDBJ databases">
        <title>Novel bile acid biosynthetic pathways are enriched in the microbiome of centenarians.</title>
        <authorList>
            <person name="Sato Y."/>
            <person name="Atarashi K."/>
            <person name="Plichta R.D."/>
            <person name="Arai Y."/>
            <person name="Sasajima S."/>
            <person name="Kearney M.S."/>
            <person name="Suda W."/>
            <person name="Takeshita K."/>
            <person name="Sasaki T."/>
            <person name="Okamoto S."/>
            <person name="Skelly N.A."/>
            <person name="Okamura Y."/>
            <person name="Vlamakis H."/>
            <person name="Li Y."/>
            <person name="Tanoue T."/>
            <person name="Takei H."/>
            <person name="Nittono H."/>
            <person name="Narushima S."/>
            <person name="Irie J."/>
            <person name="Itoh H."/>
            <person name="Moriya K."/>
            <person name="Sugiura Y."/>
            <person name="Suematsu M."/>
            <person name="Moritoki N."/>
            <person name="Shibata S."/>
            <person name="Littman R.D."/>
            <person name="Fischbach A.M."/>
            <person name="Uwamino Y."/>
            <person name="Inoue T."/>
            <person name="Honda A."/>
            <person name="Hattori M."/>
            <person name="Murai T."/>
            <person name="Xavier J.R."/>
            <person name="Hirose N."/>
            <person name="Honda K."/>
        </authorList>
    </citation>
    <scope>NUCLEOTIDE SEQUENCE</scope>
    <source>
        <strain evidence="11">CE91-St55</strain>
    </source>
</reference>
<evidence type="ECO:0000256" key="10">
    <source>
        <dbReference type="ARBA" id="ARBA00023136"/>
    </source>
</evidence>
<keyword evidence="10" id="KW-0472">Membrane</keyword>
<dbReference type="InterPro" id="IPR017871">
    <property type="entry name" value="ABC_transporter-like_CS"/>
</dbReference>
<keyword evidence="6" id="KW-0677">Repeat</keyword>
<dbReference type="FunFam" id="3.40.50.300:FF:000126">
    <property type="entry name" value="Galactose/methyl galactoside import ATP-binding protein MglA"/>
    <property type="match status" value="1"/>
</dbReference>
<accession>A0A413XD64</accession>
<dbReference type="InterPro" id="IPR027417">
    <property type="entry name" value="P-loop_NTPase"/>
</dbReference>
<dbReference type="GO" id="GO:0005886">
    <property type="term" value="C:plasma membrane"/>
    <property type="evidence" value="ECO:0007669"/>
    <property type="project" value="UniProtKB-SubCell"/>
</dbReference>
<dbReference type="SMART" id="SM00382">
    <property type="entry name" value="AAA"/>
    <property type="match status" value="2"/>
</dbReference>
<evidence type="ECO:0000313" key="11">
    <source>
        <dbReference type="EMBL" id="GKH04359.1"/>
    </source>
</evidence>
<keyword evidence="3" id="KW-0813">Transport</keyword>
<dbReference type="CDD" id="cd03216">
    <property type="entry name" value="ABC_Carb_Monos_I"/>
    <property type="match status" value="1"/>
</dbReference>
<sequence>MCELEVSMQNIQMRFGGIHALDNAKLELKKGEVLGLIGENGAGKSTLMKILSGVYEADSGSVTVNGREVHYRTPKEALDDGICMIYQELNLVEKLSVADNIFIGRESGRGISIKRRQDKRRTEELLARLELDVSPDTIVGELTVARQQMVEIAKGISYHSRVLIMDEPTAALAVNEIEELFRVIRQLKEDGISIIYISHRLEELFEITDRITVMRDGCYIDTMETKESSMEALIQKMVGRTISWEKKMSSCVRKDADIVLEVKNMISKDIRDISFVLRRGEILGLAGLMGAGRTELARLIFGADWYRSGKIYRNSREVRIRSTSDAVANGISYLSEDRKGNGLAIDLSVADNVALPNWDEFTRGIVINFNRMEEAVETVTKSVSVKTPSIGQLVRNLSGGNQQKVVIAKWLLKNSEIFIFDEPTRGIDVGAKNEIYKLMEQLIREGKSIIMISSEMPELLRMSDRILVLCEGRLTGELDIGEATQEKIMQYAVMRS</sequence>
<dbReference type="GO" id="GO:0015749">
    <property type="term" value="P:monosaccharide transmembrane transport"/>
    <property type="evidence" value="ECO:0007669"/>
    <property type="project" value="UniProtKB-ARBA"/>
</dbReference>
<protein>
    <submittedName>
        <fullName evidence="11">Monosaccharide-transporting ATPase</fullName>
    </submittedName>
</protein>
<dbReference type="FunFam" id="3.40.50.300:FF:000127">
    <property type="entry name" value="Ribose import ATP-binding protein RbsA"/>
    <property type="match status" value="1"/>
</dbReference>
<dbReference type="GO" id="GO:0005524">
    <property type="term" value="F:ATP binding"/>
    <property type="evidence" value="ECO:0007669"/>
    <property type="project" value="UniProtKB-KW"/>
</dbReference>
<dbReference type="GeneID" id="93150635"/>
<evidence type="ECO:0000313" key="12">
    <source>
        <dbReference type="Proteomes" id="UP001055091"/>
    </source>
</evidence>
<evidence type="ECO:0000256" key="7">
    <source>
        <dbReference type="ARBA" id="ARBA00022741"/>
    </source>
</evidence>
<dbReference type="EMBL" id="BQNJ01000002">
    <property type="protein sequence ID" value="GKH04359.1"/>
    <property type="molecule type" value="Genomic_DNA"/>
</dbReference>
<name>A0A413XD64_9FIRM</name>
<comment type="caution">
    <text evidence="11">The sequence shown here is derived from an EMBL/GenBank/DDBJ whole genome shotgun (WGS) entry which is preliminary data.</text>
</comment>
<keyword evidence="7" id="KW-0547">Nucleotide-binding</keyword>
<evidence type="ECO:0000256" key="8">
    <source>
        <dbReference type="ARBA" id="ARBA00022840"/>
    </source>
</evidence>
<evidence type="ECO:0000256" key="9">
    <source>
        <dbReference type="ARBA" id="ARBA00022967"/>
    </source>
</evidence>
<dbReference type="InterPro" id="IPR050107">
    <property type="entry name" value="ABC_carbohydrate_import_ATPase"/>
</dbReference>
<dbReference type="Gene3D" id="3.40.50.300">
    <property type="entry name" value="P-loop containing nucleotide triphosphate hydrolases"/>
    <property type="match status" value="2"/>
</dbReference>
<evidence type="ECO:0000256" key="1">
    <source>
        <dbReference type="ARBA" id="ARBA00004202"/>
    </source>
</evidence>
<evidence type="ECO:0000256" key="6">
    <source>
        <dbReference type="ARBA" id="ARBA00022737"/>
    </source>
</evidence>
<dbReference type="Proteomes" id="UP001055091">
    <property type="component" value="Unassembled WGS sequence"/>
</dbReference>
<dbReference type="PROSITE" id="PS00211">
    <property type="entry name" value="ABC_TRANSPORTER_1"/>
    <property type="match status" value="1"/>
</dbReference>
<keyword evidence="5" id="KW-0762">Sugar transport</keyword>
<evidence type="ECO:0000256" key="3">
    <source>
        <dbReference type="ARBA" id="ARBA00022448"/>
    </source>
</evidence>
<dbReference type="PANTHER" id="PTHR43790:SF3">
    <property type="entry name" value="D-ALLOSE IMPORT ATP-BINDING PROTEIN ALSA-RELATED"/>
    <property type="match status" value="1"/>
</dbReference>
<comment type="subcellular location">
    <subcellularLocation>
        <location evidence="2">Cell inner membrane</location>
    </subcellularLocation>
    <subcellularLocation>
        <location evidence="1">Cell membrane</location>
        <topology evidence="1">Peripheral membrane protein</topology>
    </subcellularLocation>
</comment>
<dbReference type="AlphaFoldDB" id="A0A413XD64"/>
<dbReference type="PROSITE" id="PS50893">
    <property type="entry name" value="ABC_TRANSPORTER_2"/>
    <property type="match status" value="2"/>
</dbReference>
<gene>
    <name evidence="11" type="ORF">CE91St55_63400</name>
</gene>
<keyword evidence="4" id="KW-1003">Cell membrane</keyword>
<keyword evidence="9" id="KW-1278">Translocase</keyword>
<proteinExistence type="predicted"/>
<evidence type="ECO:0000256" key="5">
    <source>
        <dbReference type="ARBA" id="ARBA00022597"/>
    </source>
</evidence>
<dbReference type="InterPro" id="IPR003593">
    <property type="entry name" value="AAA+_ATPase"/>
</dbReference>
<evidence type="ECO:0000256" key="2">
    <source>
        <dbReference type="ARBA" id="ARBA00004533"/>
    </source>
</evidence>
<dbReference type="CDD" id="cd03215">
    <property type="entry name" value="ABC_Carb_Monos_II"/>
    <property type="match status" value="1"/>
</dbReference>
<organism evidence="11 12">
    <name type="scientific">Hungatella hathewayi</name>
    <dbReference type="NCBI Taxonomy" id="154046"/>
    <lineage>
        <taxon>Bacteria</taxon>
        <taxon>Bacillati</taxon>
        <taxon>Bacillota</taxon>
        <taxon>Clostridia</taxon>
        <taxon>Lachnospirales</taxon>
        <taxon>Lachnospiraceae</taxon>
        <taxon>Hungatella</taxon>
    </lineage>
</organism>
<dbReference type="InterPro" id="IPR003439">
    <property type="entry name" value="ABC_transporter-like_ATP-bd"/>
</dbReference>
<dbReference type="RefSeq" id="WP_118076803.1">
    <property type="nucleotide sequence ID" value="NZ_BQNJ01000002.1"/>
</dbReference>
<dbReference type="SUPFAM" id="SSF52540">
    <property type="entry name" value="P-loop containing nucleoside triphosphate hydrolases"/>
    <property type="match status" value="2"/>
</dbReference>
<dbReference type="PANTHER" id="PTHR43790">
    <property type="entry name" value="CARBOHYDRATE TRANSPORT ATP-BINDING PROTEIN MG119-RELATED"/>
    <property type="match status" value="1"/>
</dbReference>
<keyword evidence="8" id="KW-0067">ATP-binding</keyword>
<evidence type="ECO:0000256" key="4">
    <source>
        <dbReference type="ARBA" id="ARBA00022475"/>
    </source>
</evidence>
<dbReference type="Pfam" id="PF00005">
    <property type="entry name" value="ABC_tran"/>
    <property type="match status" value="2"/>
</dbReference>
<dbReference type="GO" id="GO:0016887">
    <property type="term" value="F:ATP hydrolysis activity"/>
    <property type="evidence" value="ECO:0007669"/>
    <property type="project" value="InterPro"/>
</dbReference>